<dbReference type="GO" id="GO:0030798">
    <property type="term" value="F:trans-aconitate 2-methyltransferase activity"/>
    <property type="evidence" value="ECO:0007669"/>
    <property type="project" value="InterPro"/>
</dbReference>
<dbReference type="PANTHER" id="PTHR43861:SF1">
    <property type="entry name" value="TRANS-ACONITATE 2-METHYLTRANSFERASE"/>
    <property type="match status" value="1"/>
</dbReference>
<dbReference type="InterPro" id="IPR023149">
    <property type="entry name" value="Trans_acon_MeTrfase_C"/>
</dbReference>
<dbReference type="GO" id="GO:0032259">
    <property type="term" value="P:methylation"/>
    <property type="evidence" value="ECO:0007669"/>
    <property type="project" value="UniProtKB-KW"/>
</dbReference>
<keyword evidence="1 5" id="KW-0489">Methyltransferase</keyword>
<dbReference type="CDD" id="cd02440">
    <property type="entry name" value="AdoMet_MTases"/>
    <property type="match status" value="2"/>
</dbReference>
<dbReference type="InterPro" id="IPR029063">
    <property type="entry name" value="SAM-dependent_MTases_sf"/>
</dbReference>
<dbReference type="Pfam" id="PF13847">
    <property type="entry name" value="Methyltransf_31"/>
    <property type="match status" value="1"/>
</dbReference>
<dbReference type="InterPro" id="IPR041698">
    <property type="entry name" value="Methyltransf_25"/>
</dbReference>
<dbReference type="Gene3D" id="3.40.50.150">
    <property type="entry name" value="Vaccinia Virus protein VP39"/>
    <property type="match status" value="2"/>
</dbReference>
<protein>
    <submittedName>
        <fullName evidence="5">Methyltransferase domain-containing protein</fullName>
    </submittedName>
</protein>
<dbReference type="EMBL" id="JAKKPZ010000029">
    <property type="protein sequence ID" value="KAI1709671.1"/>
    <property type="molecule type" value="Genomic_DNA"/>
</dbReference>
<proteinExistence type="predicted"/>
<accession>A0AAD4N188</accession>
<evidence type="ECO:0000313" key="6">
    <source>
        <dbReference type="Proteomes" id="UP001201812"/>
    </source>
</evidence>
<reference evidence="5" key="1">
    <citation type="submission" date="2022-01" db="EMBL/GenBank/DDBJ databases">
        <title>Genome Sequence Resource for Two Populations of Ditylenchus destructor, the Migratory Endoparasitic Phytonematode.</title>
        <authorList>
            <person name="Zhang H."/>
            <person name="Lin R."/>
            <person name="Xie B."/>
        </authorList>
    </citation>
    <scope>NUCLEOTIDE SEQUENCE</scope>
    <source>
        <strain evidence="5">BazhouSP</strain>
    </source>
</reference>
<organism evidence="5 6">
    <name type="scientific">Ditylenchus destructor</name>
    <dbReference type="NCBI Taxonomy" id="166010"/>
    <lineage>
        <taxon>Eukaryota</taxon>
        <taxon>Metazoa</taxon>
        <taxon>Ecdysozoa</taxon>
        <taxon>Nematoda</taxon>
        <taxon>Chromadorea</taxon>
        <taxon>Rhabditida</taxon>
        <taxon>Tylenchina</taxon>
        <taxon>Tylenchomorpha</taxon>
        <taxon>Sphaerularioidea</taxon>
        <taxon>Anguinidae</taxon>
        <taxon>Anguininae</taxon>
        <taxon>Ditylenchus</taxon>
    </lineage>
</organism>
<evidence type="ECO:0000259" key="4">
    <source>
        <dbReference type="Pfam" id="PF13847"/>
    </source>
</evidence>
<dbReference type="Gene3D" id="1.10.150.290">
    <property type="entry name" value="S-adenosyl-L-methionine-dependent methyltransferases"/>
    <property type="match status" value="2"/>
</dbReference>
<keyword evidence="6" id="KW-1185">Reference proteome</keyword>
<dbReference type="Proteomes" id="UP001201812">
    <property type="component" value="Unassembled WGS sequence"/>
</dbReference>
<dbReference type="InterPro" id="IPR025714">
    <property type="entry name" value="Methyltranfer_dom"/>
</dbReference>
<comment type="caution">
    <text evidence="5">The sequence shown here is derived from an EMBL/GenBank/DDBJ whole genome shotgun (WGS) entry which is preliminary data.</text>
</comment>
<feature type="domain" description="Methyltransferase" evidence="3">
    <location>
        <begin position="37"/>
        <end position="126"/>
    </location>
</feature>
<evidence type="ECO:0000256" key="2">
    <source>
        <dbReference type="ARBA" id="ARBA00022679"/>
    </source>
</evidence>
<feature type="domain" description="Methyltransferase" evidence="4">
    <location>
        <begin position="278"/>
        <end position="396"/>
    </location>
</feature>
<evidence type="ECO:0000313" key="5">
    <source>
        <dbReference type="EMBL" id="KAI1709671.1"/>
    </source>
</evidence>
<dbReference type="NCBIfam" id="NF002463">
    <property type="entry name" value="PRK01683.1"/>
    <property type="match status" value="1"/>
</dbReference>
<keyword evidence="2" id="KW-0808">Transferase</keyword>
<evidence type="ECO:0000256" key="1">
    <source>
        <dbReference type="ARBA" id="ARBA00022603"/>
    </source>
</evidence>
<evidence type="ECO:0000259" key="3">
    <source>
        <dbReference type="Pfam" id="PF13649"/>
    </source>
</evidence>
<dbReference type="PANTHER" id="PTHR43861">
    <property type="entry name" value="TRANS-ACONITATE 2-METHYLTRANSFERASE-RELATED"/>
    <property type="match status" value="1"/>
</dbReference>
<dbReference type="Pfam" id="PF13649">
    <property type="entry name" value="Methyltransf_25"/>
    <property type="match status" value="1"/>
</dbReference>
<name>A0AAD4N188_9BILA</name>
<dbReference type="SUPFAM" id="SSF53335">
    <property type="entry name" value="S-adenosyl-L-methionine-dependent methyltransferases"/>
    <property type="match status" value="2"/>
</dbReference>
<sequence>MDNQDWNPELYLRFEVERTRPADELLSRIAHPNPQLITDLECGPGNSTELLVNAFPNAKIVGIDSSPAMLESARKRLPSCNFYEVDIASWVPNEPQDIIFANASLQWIKNHKTLFPRLFGFLAENGVLAVQMPNNDNEPAHIALQTLIGKERWAKLFVSQDLHFHLASADYYYTLLVAKGAINMDIWRTTYYDVIPSVVSFLDRIRSTRLRPYLALLSNEEQNLFLDEYSNELKKHYKMANDWKPDLYCSFEAERTRPSEELLRRVTSIVTNPKFITDLGCGPGNSTELLAKAFSNASILGTDTSEAMLEKARNRLPTCTFQQSDIGAWKPDRPQDILFANAALQWVRNHDVIFPQLFDYVAENGVLAVQMPDNHNEHTHRILRQMAKLDQWKEKLSKTNEELEVLMSPTQYYDLLSTKGAQVDIWRTTYFHVMSSVDSIVDWFRSTRLRPYLNPLNDSEQHVFLQQYSNELKQHYKPCADGRVLLPFPRLFMVARKIIR</sequence>
<dbReference type="AlphaFoldDB" id="A0AAD4N188"/>
<gene>
    <name evidence="5" type="ORF">DdX_11059</name>
</gene>